<dbReference type="AlphaFoldDB" id="A0A1M7HAG8"/>
<gene>
    <name evidence="1" type="ORF">SAMN05216269_103202</name>
</gene>
<reference evidence="2" key="1">
    <citation type="submission" date="2016-11" db="EMBL/GenBank/DDBJ databases">
        <authorList>
            <person name="Varghese N."/>
            <person name="Submissions S."/>
        </authorList>
    </citation>
    <scope>NUCLEOTIDE SEQUENCE [LARGE SCALE GENOMIC DNA]</scope>
    <source>
        <strain evidence="2">CGMCC 1.2749</strain>
    </source>
</reference>
<accession>A0A1M7HAG8</accession>
<name>A0A1M7HAG8_9FLAO</name>
<evidence type="ECO:0008006" key="3">
    <source>
        <dbReference type="Google" id="ProtNLM"/>
    </source>
</evidence>
<dbReference type="PROSITE" id="PS51257">
    <property type="entry name" value="PROKAR_LIPOPROTEIN"/>
    <property type="match status" value="1"/>
</dbReference>
<dbReference type="RefSeq" id="WP_073206395.1">
    <property type="nucleotide sequence ID" value="NZ_FRCL01000003.1"/>
</dbReference>
<evidence type="ECO:0000313" key="1">
    <source>
        <dbReference type="EMBL" id="SHM25167.1"/>
    </source>
</evidence>
<keyword evidence="2" id="KW-1185">Reference proteome</keyword>
<dbReference type="STRING" id="178356.SAMN05216269_103202"/>
<evidence type="ECO:0000313" key="2">
    <source>
        <dbReference type="Proteomes" id="UP000184092"/>
    </source>
</evidence>
<proteinExistence type="predicted"/>
<protein>
    <recommendedName>
        <fullName evidence="3">Lipoprotein</fullName>
    </recommendedName>
</protein>
<dbReference type="OrthoDB" id="1148707at2"/>
<dbReference type="Proteomes" id="UP000184092">
    <property type="component" value="Unassembled WGS sequence"/>
</dbReference>
<organism evidence="1 2">
    <name type="scientific">Flavobacterium xinjiangense</name>
    <dbReference type="NCBI Taxonomy" id="178356"/>
    <lineage>
        <taxon>Bacteria</taxon>
        <taxon>Pseudomonadati</taxon>
        <taxon>Bacteroidota</taxon>
        <taxon>Flavobacteriia</taxon>
        <taxon>Flavobacteriales</taxon>
        <taxon>Flavobacteriaceae</taxon>
        <taxon>Flavobacterium</taxon>
    </lineage>
</organism>
<sequence>MKYFTLIVLFIVVSCGNKEDILLPKSNTTIVKNVEDHSPIYIFFRTKEKDTLAEVNRKNEIISTNWIFNIDKRLPLRLVIPEVVKLQNKKREEKAHKNEKALNYYSYADTIGKNLAFIPFTKVFYKLEKPKSGIVVLFTKSNEVLVNNVVMKKEEFLGYLNKLSNNKPNQYVFCFDKNLSFGSYIQDKIFIESLKLPKSKINFENEEFIY</sequence>
<dbReference type="EMBL" id="FRCL01000003">
    <property type="protein sequence ID" value="SHM25167.1"/>
    <property type="molecule type" value="Genomic_DNA"/>
</dbReference>